<feature type="transmembrane region" description="Helical" evidence="18">
    <location>
        <begin position="23"/>
        <end position="42"/>
    </location>
</feature>
<dbReference type="Pfam" id="PF01066">
    <property type="entry name" value="CDP-OH_P_transf"/>
    <property type="match status" value="1"/>
</dbReference>
<evidence type="ECO:0000256" key="15">
    <source>
        <dbReference type="ARBA" id="ARBA00048586"/>
    </source>
</evidence>
<evidence type="ECO:0000256" key="3">
    <source>
        <dbReference type="ARBA" id="ARBA00005189"/>
    </source>
</evidence>
<dbReference type="GO" id="GO:0016020">
    <property type="term" value="C:membrane"/>
    <property type="evidence" value="ECO:0007669"/>
    <property type="project" value="UniProtKB-SubCell"/>
</dbReference>
<comment type="similarity">
    <text evidence="4 17">Belongs to the CDP-alcohol phosphatidyltransferase class-I family.</text>
</comment>
<protein>
    <recommendedName>
        <fullName evidence="6 16">CDP-diacylglycerol--glycerol-3-phosphate 3-phosphatidyltransferase</fullName>
        <ecNumber evidence="5 16">2.7.8.5</ecNumber>
    </recommendedName>
</protein>
<evidence type="ECO:0000256" key="7">
    <source>
        <dbReference type="ARBA" id="ARBA00022516"/>
    </source>
</evidence>
<comment type="pathway">
    <text evidence="3">Lipid metabolism.</text>
</comment>
<evidence type="ECO:0000256" key="18">
    <source>
        <dbReference type="SAM" id="Phobius"/>
    </source>
</evidence>
<dbReference type="NCBIfam" id="TIGR00560">
    <property type="entry name" value="pgsA"/>
    <property type="match status" value="1"/>
</dbReference>
<evidence type="ECO:0000256" key="13">
    <source>
        <dbReference type="ARBA" id="ARBA00023209"/>
    </source>
</evidence>
<reference evidence="19 20" key="1">
    <citation type="journal article" date="2016" name="Environ. Microbiol.">
        <title>New Methyloceanibacter diversity from North Sea sediments includes methanotroph containing solely the soluble methane monooxygenase.</title>
        <authorList>
            <person name="Vekeman B."/>
            <person name="Kerckhof F.M."/>
            <person name="Cremers G."/>
            <person name="de Vos P."/>
            <person name="Vandamme P."/>
            <person name="Boon N."/>
            <person name="Op den Camp H.J."/>
            <person name="Heylen K."/>
        </authorList>
    </citation>
    <scope>NUCLEOTIDE SEQUENCE [LARGE SCALE GENOMIC DNA]</scope>
    <source>
        <strain evidence="19 20">R-67177</strain>
    </source>
</reference>
<keyword evidence="14" id="KW-1208">Phospholipid metabolism</keyword>
<keyword evidence="9 18" id="KW-0812">Transmembrane</keyword>
<dbReference type="EMBL" id="LPWD01000389">
    <property type="protein sequence ID" value="ODS02169.1"/>
    <property type="molecule type" value="Genomic_DNA"/>
</dbReference>
<dbReference type="InterPro" id="IPR043130">
    <property type="entry name" value="CDP-OH_PTrfase_TM_dom"/>
</dbReference>
<keyword evidence="12 18" id="KW-0472">Membrane</keyword>
<sequence>MTQQGLADRRGTPKGHFGSLPNILTYGRILAIPALVACFFVTADWGRWLAMWIFIAAGVSDFLDGYLARAWQQQSAIGKMLDPIADKLIVAAALLMLAADDTIAGWSLWAGVIILCREILVSGLREFLGTLAVSVPVTALAKWKTVVQMVAIGFLLAGSAGDKIWPYTTLFGLSLLWIAAILTLYTGYDYLRATFRHVMPEEK</sequence>
<feature type="transmembrane region" description="Helical" evidence="18">
    <location>
        <begin position="164"/>
        <end position="188"/>
    </location>
</feature>
<feature type="transmembrane region" description="Helical" evidence="18">
    <location>
        <begin position="88"/>
        <end position="115"/>
    </location>
</feature>
<keyword evidence="7" id="KW-0444">Lipid biosynthesis</keyword>
<evidence type="ECO:0000256" key="5">
    <source>
        <dbReference type="ARBA" id="ARBA00013170"/>
    </source>
</evidence>
<comment type="catalytic activity">
    <reaction evidence="15">
        <text>a CDP-1,2-diacyl-sn-glycerol + sn-glycerol 3-phosphate = a 1,2-diacyl-sn-glycero-3-phospho-(1'-sn-glycero-3'-phosphate) + CMP + H(+)</text>
        <dbReference type="Rhea" id="RHEA:12593"/>
        <dbReference type="ChEBI" id="CHEBI:15378"/>
        <dbReference type="ChEBI" id="CHEBI:57597"/>
        <dbReference type="ChEBI" id="CHEBI:58332"/>
        <dbReference type="ChEBI" id="CHEBI:60110"/>
        <dbReference type="ChEBI" id="CHEBI:60377"/>
        <dbReference type="EC" id="2.7.8.5"/>
    </reaction>
</comment>
<feature type="transmembrane region" description="Helical" evidence="18">
    <location>
        <begin position="49"/>
        <end position="68"/>
    </location>
</feature>
<evidence type="ECO:0000256" key="10">
    <source>
        <dbReference type="ARBA" id="ARBA00022989"/>
    </source>
</evidence>
<evidence type="ECO:0000256" key="8">
    <source>
        <dbReference type="ARBA" id="ARBA00022679"/>
    </source>
</evidence>
<dbReference type="RefSeq" id="WP_069624647.1">
    <property type="nucleotide sequence ID" value="NZ_LPWD01000389.1"/>
</dbReference>
<evidence type="ECO:0000256" key="4">
    <source>
        <dbReference type="ARBA" id="ARBA00010441"/>
    </source>
</evidence>
<evidence type="ECO:0000256" key="6">
    <source>
        <dbReference type="ARBA" id="ARBA00014944"/>
    </source>
</evidence>
<comment type="caution">
    <text evidence="19">The sequence shown here is derived from an EMBL/GenBank/DDBJ whole genome shotgun (WGS) entry which is preliminary data.</text>
</comment>
<dbReference type="Gene3D" id="1.20.120.1760">
    <property type="match status" value="1"/>
</dbReference>
<dbReference type="EC" id="2.7.8.5" evidence="5 16"/>
<keyword evidence="11" id="KW-0443">Lipid metabolism</keyword>
<evidence type="ECO:0000256" key="9">
    <source>
        <dbReference type="ARBA" id="ARBA00022692"/>
    </source>
</evidence>
<organism evidence="19 20">
    <name type="scientific">Methyloceanibacter marginalis</name>
    <dbReference type="NCBI Taxonomy" id="1774971"/>
    <lineage>
        <taxon>Bacteria</taxon>
        <taxon>Pseudomonadati</taxon>
        <taxon>Pseudomonadota</taxon>
        <taxon>Alphaproteobacteria</taxon>
        <taxon>Hyphomicrobiales</taxon>
        <taxon>Hyphomicrobiaceae</taxon>
        <taxon>Methyloceanibacter</taxon>
    </lineage>
</organism>
<keyword evidence="10 18" id="KW-1133">Transmembrane helix</keyword>
<evidence type="ECO:0000313" key="20">
    <source>
        <dbReference type="Proteomes" id="UP000095042"/>
    </source>
</evidence>
<dbReference type="GO" id="GO:0046474">
    <property type="term" value="P:glycerophospholipid biosynthetic process"/>
    <property type="evidence" value="ECO:0007669"/>
    <property type="project" value="TreeGrafter"/>
</dbReference>
<accession>A0A1E3W8N3</accession>
<keyword evidence="13" id="KW-0594">Phospholipid biosynthesis</keyword>
<dbReference type="PIRSF" id="PIRSF000847">
    <property type="entry name" value="Phos_ph_gly_syn"/>
    <property type="match status" value="1"/>
</dbReference>
<dbReference type="InterPro" id="IPR004570">
    <property type="entry name" value="Phosphatidylglycerol_P_synth"/>
</dbReference>
<dbReference type="InterPro" id="IPR000462">
    <property type="entry name" value="CDP-OH_P_trans"/>
</dbReference>
<dbReference type="InterPro" id="IPR048254">
    <property type="entry name" value="CDP_ALCOHOL_P_TRANSF_CS"/>
</dbReference>
<dbReference type="InterPro" id="IPR050324">
    <property type="entry name" value="CDP-alcohol_PTase-I"/>
</dbReference>
<keyword evidence="20" id="KW-1185">Reference proteome</keyword>
<gene>
    <name evidence="19" type="ORF">AUC71_16800</name>
</gene>
<evidence type="ECO:0000313" key="19">
    <source>
        <dbReference type="EMBL" id="ODS02169.1"/>
    </source>
</evidence>
<evidence type="ECO:0000256" key="14">
    <source>
        <dbReference type="ARBA" id="ARBA00023264"/>
    </source>
</evidence>
<evidence type="ECO:0000256" key="1">
    <source>
        <dbReference type="ARBA" id="ARBA00004141"/>
    </source>
</evidence>
<dbReference type="OrthoDB" id="9796672at2"/>
<name>A0A1E3W8N3_9HYPH</name>
<dbReference type="PANTHER" id="PTHR14269:SF62">
    <property type="entry name" value="CDP-DIACYLGLYCEROL--GLYCEROL-3-PHOSPHATE 3-PHOSPHATIDYLTRANSFERASE 1, CHLOROPLASTIC"/>
    <property type="match status" value="1"/>
</dbReference>
<dbReference type="AlphaFoldDB" id="A0A1E3W8N3"/>
<dbReference type="PROSITE" id="PS00379">
    <property type="entry name" value="CDP_ALCOHOL_P_TRANSF"/>
    <property type="match status" value="1"/>
</dbReference>
<evidence type="ECO:0000256" key="12">
    <source>
        <dbReference type="ARBA" id="ARBA00023136"/>
    </source>
</evidence>
<evidence type="ECO:0000256" key="16">
    <source>
        <dbReference type="NCBIfam" id="TIGR00560"/>
    </source>
</evidence>
<evidence type="ECO:0000256" key="11">
    <source>
        <dbReference type="ARBA" id="ARBA00023098"/>
    </source>
</evidence>
<comment type="subcellular location">
    <subcellularLocation>
        <location evidence="1">Membrane</location>
        <topology evidence="1">Multi-pass membrane protein</topology>
    </subcellularLocation>
</comment>
<dbReference type="Proteomes" id="UP000095042">
    <property type="component" value="Unassembled WGS sequence"/>
</dbReference>
<evidence type="ECO:0000256" key="2">
    <source>
        <dbReference type="ARBA" id="ARBA00005042"/>
    </source>
</evidence>
<dbReference type="GO" id="GO:0008444">
    <property type="term" value="F:CDP-diacylglycerol-glycerol-3-phosphate 3-phosphatidyltransferase activity"/>
    <property type="evidence" value="ECO:0007669"/>
    <property type="project" value="UniProtKB-UniRule"/>
</dbReference>
<proteinExistence type="inferred from homology"/>
<dbReference type="PANTHER" id="PTHR14269">
    <property type="entry name" value="CDP-DIACYLGLYCEROL--GLYCEROL-3-PHOSPHATE 3-PHOSPHATIDYLTRANSFERASE-RELATED"/>
    <property type="match status" value="1"/>
</dbReference>
<evidence type="ECO:0000256" key="17">
    <source>
        <dbReference type="RuleBase" id="RU003750"/>
    </source>
</evidence>
<keyword evidence="8 17" id="KW-0808">Transferase</keyword>
<comment type="pathway">
    <text evidence="2">Phospholipid metabolism; phosphatidylglycerol biosynthesis; phosphatidylglycerol from CDP-diacylglycerol: step 1/2.</text>
</comment>